<evidence type="ECO:0000256" key="2">
    <source>
        <dbReference type="ARBA" id="ARBA00022692"/>
    </source>
</evidence>
<dbReference type="GO" id="GO:0055088">
    <property type="term" value="P:lipid homeostasis"/>
    <property type="evidence" value="ECO:0000318"/>
    <property type="project" value="GO_Central"/>
</dbReference>
<evidence type="ECO:0000256" key="6">
    <source>
        <dbReference type="SAM" id="Phobius"/>
    </source>
</evidence>
<evidence type="ECO:0000256" key="3">
    <source>
        <dbReference type="ARBA" id="ARBA00022989"/>
    </source>
</evidence>
<reference evidence="9" key="2">
    <citation type="submission" date="2025-08" db="UniProtKB">
        <authorList>
            <consortium name="RefSeq"/>
        </authorList>
    </citation>
    <scope>IDENTIFICATION</scope>
    <source>
        <strain evidence="9">S238N-H82</strain>
        <tissue evidence="9">Testes</tissue>
    </source>
</reference>
<dbReference type="OrthoDB" id="10266980at2759"/>
<organism evidence="8 9">
    <name type="scientific">Branchiostoma floridae</name>
    <name type="common">Florida lancelet</name>
    <name type="synonym">Amphioxus</name>
    <dbReference type="NCBI Taxonomy" id="7739"/>
    <lineage>
        <taxon>Eukaryota</taxon>
        <taxon>Metazoa</taxon>
        <taxon>Chordata</taxon>
        <taxon>Cephalochordata</taxon>
        <taxon>Leptocardii</taxon>
        <taxon>Amphioxiformes</taxon>
        <taxon>Branchiostomatidae</taxon>
        <taxon>Branchiostoma</taxon>
    </lineage>
</organism>
<dbReference type="AlphaFoldDB" id="A0A9J7LDF6"/>
<keyword evidence="8" id="KW-1185">Reference proteome</keyword>
<dbReference type="PANTHER" id="PTHR13439">
    <property type="entry name" value="CT120 PROTEIN"/>
    <property type="match status" value="1"/>
</dbReference>
<protein>
    <submittedName>
        <fullName evidence="9">Uncharacterized protein LOC118418856</fullName>
    </submittedName>
</protein>
<feature type="transmembrane region" description="Helical" evidence="6">
    <location>
        <begin position="210"/>
        <end position="233"/>
    </location>
</feature>
<dbReference type="Pfam" id="PF03798">
    <property type="entry name" value="TRAM_LAG1_CLN8"/>
    <property type="match status" value="1"/>
</dbReference>
<keyword evidence="2 5" id="KW-0812">Transmembrane</keyword>
<feature type="transmembrane region" description="Helical" evidence="6">
    <location>
        <begin position="89"/>
        <end position="109"/>
    </location>
</feature>
<evidence type="ECO:0000313" key="9">
    <source>
        <dbReference type="RefSeq" id="XP_035680844.1"/>
    </source>
</evidence>
<dbReference type="PANTHER" id="PTHR13439:SF0">
    <property type="entry name" value="TOPOISOMERASE I DAMAGE AFFECTED PROTEIN 4"/>
    <property type="match status" value="1"/>
</dbReference>
<feature type="transmembrane region" description="Helical" evidence="6">
    <location>
        <begin position="171"/>
        <end position="198"/>
    </location>
</feature>
<dbReference type="InterPro" id="IPR050846">
    <property type="entry name" value="TLCD"/>
</dbReference>
<dbReference type="GeneID" id="118418856"/>
<dbReference type="GO" id="GO:0005783">
    <property type="term" value="C:endoplasmic reticulum"/>
    <property type="evidence" value="ECO:0000318"/>
    <property type="project" value="GO_Central"/>
</dbReference>
<dbReference type="PROSITE" id="PS50922">
    <property type="entry name" value="TLC"/>
    <property type="match status" value="1"/>
</dbReference>
<dbReference type="InterPro" id="IPR006634">
    <property type="entry name" value="TLC-dom"/>
</dbReference>
<keyword evidence="4 5" id="KW-0472">Membrane</keyword>
<feature type="transmembrane region" description="Helical" evidence="6">
    <location>
        <begin position="53"/>
        <end position="69"/>
    </location>
</feature>
<name>A0A9J7LDF6_BRAFL</name>
<gene>
    <name evidence="9" type="primary">LOC118418856</name>
</gene>
<evidence type="ECO:0000313" key="8">
    <source>
        <dbReference type="Proteomes" id="UP000001554"/>
    </source>
</evidence>
<dbReference type="OMA" id="YANVCYM"/>
<dbReference type="Proteomes" id="UP000001554">
    <property type="component" value="Chromosome 7"/>
</dbReference>
<evidence type="ECO:0000259" key="7">
    <source>
        <dbReference type="PROSITE" id="PS50922"/>
    </source>
</evidence>
<comment type="subcellular location">
    <subcellularLocation>
        <location evidence="1">Membrane</location>
        <topology evidence="1">Multi-pass membrane protein</topology>
    </subcellularLocation>
</comment>
<dbReference type="SMART" id="SM00724">
    <property type="entry name" value="TLC"/>
    <property type="match status" value="1"/>
</dbReference>
<reference evidence="8" key="1">
    <citation type="journal article" date="2020" name="Nat. Ecol. Evol.">
        <title>Deeply conserved synteny resolves early events in vertebrate evolution.</title>
        <authorList>
            <person name="Simakov O."/>
            <person name="Marletaz F."/>
            <person name="Yue J.X."/>
            <person name="O'Connell B."/>
            <person name="Jenkins J."/>
            <person name="Brandt A."/>
            <person name="Calef R."/>
            <person name="Tung C.H."/>
            <person name="Huang T.K."/>
            <person name="Schmutz J."/>
            <person name="Satoh N."/>
            <person name="Yu J.K."/>
            <person name="Putnam N.H."/>
            <person name="Green R.E."/>
            <person name="Rokhsar D.S."/>
        </authorList>
    </citation>
    <scope>NUCLEOTIDE SEQUENCE [LARGE SCALE GENOMIC DNA]</scope>
    <source>
        <strain evidence="8">S238N-H82</strain>
    </source>
</reference>
<feature type="transmembrane region" description="Helical" evidence="6">
    <location>
        <begin position="6"/>
        <end position="32"/>
    </location>
</feature>
<accession>A0A9J7LDF6</accession>
<evidence type="ECO:0000256" key="4">
    <source>
        <dbReference type="ARBA" id="ARBA00023136"/>
    </source>
</evidence>
<evidence type="ECO:0000256" key="1">
    <source>
        <dbReference type="ARBA" id="ARBA00004141"/>
    </source>
</evidence>
<dbReference type="RefSeq" id="XP_035680844.1">
    <property type="nucleotide sequence ID" value="XM_035824951.1"/>
</dbReference>
<proteinExistence type="predicted"/>
<sequence length="257" mass="29292">MAFQTFLIVVTASSCATWLAVFRLSAVVLTWLCSTYEGLSKHRRHVVDDSFKAAVYGCFAGPLAWYAYICTEIPPEGVWLDVPLVRFLSALYMGSILAQLIVTIGFPYASKTDFILYKMHHAVSLYSTYIGASYPAMPYYANVCYMMQLSNPSVYLRVILKELGYQDSKYYMWNGVVMCVTFALCRVLVTSIATFNLVKVMVFQDAFSRLPLHVSLCYILGALVFNSLNYYWFSLMCKRAIGHLWRNDKQTSEPKLK</sequence>
<feature type="domain" description="TLC" evidence="7">
    <location>
        <begin position="42"/>
        <end position="245"/>
    </location>
</feature>
<evidence type="ECO:0000256" key="5">
    <source>
        <dbReference type="PROSITE-ProRule" id="PRU00205"/>
    </source>
</evidence>
<keyword evidence="3 6" id="KW-1133">Transmembrane helix</keyword>
<dbReference type="KEGG" id="bfo:118418856"/>
<dbReference type="GO" id="GO:0016020">
    <property type="term" value="C:membrane"/>
    <property type="evidence" value="ECO:0007669"/>
    <property type="project" value="UniProtKB-SubCell"/>
</dbReference>